<dbReference type="InterPro" id="IPR023361">
    <property type="entry name" value="DUF1285_beta_roll_sf"/>
</dbReference>
<evidence type="ECO:0000313" key="4">
    <source>
        <dbReference type="Proteomes" id="UP000199550"/>
    </source>
</evidence>
<dbReference type="EMBL" id="FOTF01000004">
    <property type="protein sequence ID" value="SFK92632.1"/>
    <property type="molecule type" value="Genomic_DNA"/>
</dbReference>
<dbReference type="Proteomes" id="UP000199550">
    <property type="component" value="Unassembled WGS sequence"/>
</dbReference>
<evidence type="ECO:0008006" key="5">
    <source>
        <dbReference type="Google" id="ProtNLM"/>
    </source>
</evidence>
<sequence length="215" mass="23400">MPPAILCLSYQHLSRLAPMAKATDAQKNVTPSAEGLAAAARSAQSGKGLPPVHLWNPPHCGDIDMRIARDGTWFYQGTPIGRPALVRLFSTILRRDGDDYVLVTPVEKVGITVEDAPFVAVDFQQRGDDLIFETNVGDTVTANADHPIRVVRDAATGEPSPYVMVRSNLEALIDRKSFYRLVDLGQTQTVDGADWFGLRSGGEFFPIIPADELPA</sequence>
<name>A0A1I4DGN1_9RHOB</name>
<accession>A0A1I4DGN1</accession>
<dbReference type="Gene3D" id="3.10.540.10">
    <property type="entry name" value="duf1285 like domain"/>
    <property type="match status" value="1"/>
</dbReference>
<dbReference type="InterPro" id="IPR048341">
    <property type="entry name" value="DUF1285_N"/>
</dbReference>
<protein>
    <recommendedName>
        <fullName evidence="5">Proteophosphoglycan</fullName>
    </recommendedName>
</protein>
<dbReference type="Gene3D" id="2.20.70.10">
    <property type="match status" value="1"/>
</dbReference>
<feature type="domain" description="DUF1285" evidence="1">
    <location>
        <begin position="50"/>
        <end position="116"/>
    </location>
</feature>
<dbReference type="Pfam" id="PF06938">
    <property type="entry name" value="DUF1285_N"/>
    <property type="match status" value="1"/>
</dbReference>
<organism evidence="3 4">
    <name type="scientific">Loktanella salsilacus</name>
    <dbReference type="NCBI Taxonomy" id="195913"/>
    <lineage>
        <taxon>Bacteria</taxon>
        <taxon>Pseudomonadati</taxon>
        <taxon>Pseudomonadota</taxon>
        <taxon>Alphaproteobacteria</taxon>
        <taxon>Rhodobacterales</taxon>
        <taxon>Roseobacteraceae</taxon>
        <taxon>Loktanella</taxon>
    </lineage>
</organism>
<dbReference type="InterPro" id="IPR048342">
    <property type="entry name" value="DUF1285_C"/>
</dbReference>
<dbReference type="STRING" id="195913.SAMN04488004_104138"/>
<dbReference type="Pfam" id="PF21028">
    <property type="entry name" value="DUF1285_C"/>
    <property type="match status" value="1"/>
</dbReference>
<feature type="domain" description="DUF1285" evidence="2">
    <location>
        <begin position="117"/>
        <end position="207"/>
    </location>
</feature>
<evidence type="ECO:0000259" key="1">
    <source>
        <dbReference type="Pfam" id="PF06938"/>
    </source>
</evidence>
<proteinExistence type="predicted"/>
<gene>
    <name evidence="3" type="ORF">SAMN04488004_104138</name>
</gene>
<evidence type="ECO:0000259" key="2">
    <source>
        <dbReference type="Pfam" id="PF21028"/>
    </source>
</evidence>
<dbReference type="AlphaFoldDB" id="A0A1I4DGN1"/>
<keyword evidence="4" id="KW-1185">Reference proteome</keyword>
<reference evidence="3 4" key="1">
    <citation type="submission" date="2016-10" db="EMBL/GenBank/DDBJ databases">
        <authorList>
            <person name="de Groot N.N."/>
        </authorList>
    </citation>
    <scope>NUCLEOTIDE SEQUENCE [LARGE SCALE GENOMIC DNA]</scope>
    <source>
        <strain evidence="3 4">DSM 16199</strain>
    </source>
</reference>
<dbReference type="InterPro" id="IPR010707">
    <property type="entry name" value="DUF1285"/>
</dbReference>
<dbReference type="Gene3D" id="2.30.270.10">
    <property type="entry name" value="duf1285 protein"/>
    <property type="match status" value="1"/>
</dbReference>
<dbReference type="PIRSF" id="PIRSF029557">
    <property type="entry name" value="UCP029557"/>
    <property type="match status" value="1"/>
</dbReference>
<evidence type="ECO:0000313" key="3">
    <source>
        <dbReference type="EMBL" id="SFK92632.1"/>
    </source>
</evidence>